<reference evidence="6" key="2">
    <citation type="journal article" date="2020" name="Microorganisms">
        <title>Osmotic Adaptation and Compatible Solute Biosynthesis of Phototrophic Bacteria as Revealed from Genome Analyses.</title>
        <authorList>
            <person name="Imhoff J.F."/>
            <person name="Rahn T."/>
            <person name="Kunzel S."/>
            <person name="Keller A."/>
            <person name="Neulinger S.C."/>
        </authorList>
    </citation>
    <scope>NUCLEOTIDE SEQUENCE</scope>
    <source>
        <strain evidence="6">LMG 28126</strain>
    </source>
</reference>
<dbReference type="AlphaFoldDB" id="A0A934WEI5"/>
<proteinExistence type="predicted"/>
<dbReference type="PROSITE" id="PS52015">
    <property type="entry name" value="TONB_CTD"/>
    <property type="match status" value="1"/>
</dbReference>
<feature type="domain" description="TonB C-terminal" evidence="5">
    <location>
        <begin position="1"/>
        <end position="86"/>
    </location>
</feature>
<evidence type="ECO:0000256" key="1">
    <source>
        <dbReference type="ARBA" id="ARBA00004167"/>
    </source>
</evidence>
<keyword evidence="4" id="KW-0472">Membrane</keyword>
<sequence>MAAWGGRIRAQIQRAAARAPGRGTVTLALSVGRDGTLRGAEVAVASGNPALDRAALAAVRAAGRFPPAPASVTGAVHRFALPLRFD</sequence>
<dbReference type="InterPro" id="IPR006260">
    <property type="entry name" value="TonB/TolA_C"/>
</dbReference>
<dbReference type="InterPro" id="IPR037682">
    <property type="entry name" value="TonB_C"/>
</dbReference>
<keyword evidence="3" id="KW-1133">Transmembrane helix</keyword>
<reference evidence="6" key="1">
    <citation type="submission" date="2017-05" db="EMBL/GenBank/DDBJ databases">
        <authorList>
            <person name="Imhoff J.F."/>
            <person name="Rahn T."/>
            <person name="Kuenzel S."/>
            <person name="Neulinger S.C."/>
        </authorList>
    </citation>
    <scope>NUCLEOTIDE SEQUENCE</scope>
    <source>
        <strain evidence="6">LMG 28126</strain>
    </source>
</reference>
<gene>
    <name evidence="6" type="ORF">CCR87_02285</name>
</gene>
<keyword evidence="2" id="KW-0812">Transmembrane</keyword>
<evidence type="ECO:0000256" key="3">
    <source>
        <dbReference type="ARBA" id="ARBA00022989"/>
    </source>
</evidence>
<dbReference type="GO" id="GO:0016020">
    <property type="term" value="C:membrane"/>
    <property type="evidence" value="ECO:0007669"/>
    <property type="project" value="UniProtKB-SubCell"/>
</dbReference>
<dbReference type="NCBIfam" id="TIGR01352">
    <property type="entry name" value="tonB_Cterm"/>
    <property type="match status" value="1"/>
</dbReference>
<keyword evidence="7" id="KW-1185">Reference proteome</keyword>
<dbReference type="Proteomes" id="UP000706333">
    <property type="component" value="Unassembled WGS sequence"/>
</dbReference>
<organism evidence="6 7">
    <name type="scientific">Rhodobaculum claviforme</name>
    <dbReference type="NCBI Taxonomy" id="1549854"/>
    <lineage>
        <taxon>Bacteria</taxon>
        <taxon>Pseudomonadati</taxon>
        <taxon>Pseudomonadota</taxon>
        <taxon>Alphaproteobacteria</taxon>
        <taxon>Rhodobacterales</taxon>
        <taxon>Paracoccaceae</taxon>
        <taxon>Rhodobaculum</taxon>
    </lineage>
</organism>
<dbReference type="Gene3D" id="3.30.1150.10">
    <property type="match status" value="1"/>
</dbReference>
<accession>A0A934WEI5</accession>
<evidence type="ECO:0000256" key="2">
    <source>
        <dbReference type="ARBA" id="ARBA00022692"/>
    </source>
</evidence>
<comment type="subcellular location">
    <subcellularLocation>
        <location evidence="1">Membrane</location>
        <topology evidence="1">Single-pass membrane protein</topology>
    </subcellularLocation>
</comment>
<comment type="caution">
    <text evidence="6">The sequence shown here is derived from an EMBL/GenBank/DDBJ whole genome shotgun (WGS) entry which is preliminary data.</text>
</comment>
<dbReference type="Pfam" id="PF03544">
    <property type="entry name" value="TonB_C"/>
    <property type="match status" value="1"/>
</dbReference>
<protein>
    <recommendedName>
        <fullName evidence="5">TonB C-terminal domain-containing protein</fullName>
    </recommendedName>
</protein>
<name>A0A934WEI5_9RHOB</name>
<evidence type="ECO:0000256" key="4">
    <source>
        <dbReference type="ARBA" id="ARBA00023136"/>
    </source>
</evidence>
<dbReference type="GO" id="GO:0055085">
    <property type="term" value="P:transmembrane transport"/>
    <property type="evidence" value="ECO:0007669"/>
    <property type="project" value="InterPro"/>
</dbReference>
<dbReference type="EMBL" id="NHSD01000108">
    <property type="protein sequence ID" value="MBK5926190.1"/>
    <property type="molecule type" value="Genomic_DNA"/>
</dbReference>
<dbReference type="SUPFAM" id="SSF74653">
    <property type="entry name" value="TolA/TonB C-terminal domain"/>
    <property type="match status" value="1"/>
</dbReference>
<evidence type="ECO:0000259" key="5">
    <source>
        <dbReference type="PROSITE" id="PS52015"/>
    </source>
</evidence>
<evidence type="ECO:0000313" key="7">
    <source>
        <dbReference type="Proteomes" id="UP000706333"/>
    </source>
</evidence>
<evidence type="ECO:0000313" key="6">
    <source>
        <dbReference type="EMBL" id="MBK5926190.1"/>
    </source>
</evidence>